<dbReference type="PRINTS" id="PR00173">
    <property type="entry name" value="EDTRNSPORT"/>
</dbReference>
<dbReference type="OrthoDB" id="9768885at2"/>
<reference evidence="10 11" key="1">
    <citation type="submission" date="2007-03" db="EMBL/GenBank/DDBJ databases">
        <authorList>
            <person name="Fulton L."/>
            <person name="Clifton S."/>
            <person name="Fulton B."/>
            <person name="Xu J."/>
            <person name="Minx P."/>
            <person name="Pepin K.H."/>
            <person name="Johnson M."/>
            <person name="Thiruvilangam P."/>
            <person name="Bhonagiri V."/>
            <person name="Nash W.E."/>
            <person name="Mardis E.R."/>
            <person name="Wilson R.K."/>
        </authorList>
    </citation>
    <scope>NUCLEOTIDE SEQUENCE [LARGE SCALE GENOMIC DNA]</scope>
    <source>
        <strain evidence="10 11">ATCC 27560</strain>
    </source>
</reference>
<feature type="transmembrane region" description="Helical" evidence="9">
    <location>
        <begin position="354"/>
        <end position="375"/>
    </location>
</feature>
<dbReference type="Pfam" id="PF00375">
    <property type="entry name" value="SDF"/>
    <property type="match status" value="1"/>
</dbReference>
<accession>A5Z8P0</accession>
<dbReference type="AlphaFoldDB" id="A5Z8P0"/>
<dbReference type="Proteomes" id="UP000006000">
    <property type="component" value="Unassembled WGS sequence"/>
</dbReference>
<dbReference type="RefSeq" id="WP_005359068.1">
    <property type="nucleotide sequence ID" value="NZ_DS264265.1"/>
</dbReference>
<evidence type="ECO:0000256" key="5">
    <source>
        <dbReference type="ARBA" id="ARBA00022692"/>
    </source>
</evidence>
<gene>
    <name evidence="10" type="ORF">EUBVEN_02082</name>
</gene>
<evidence type="ECO:0000256" key="2">
    <source>
        <dbReference type="ARBA" id="ARBA00006148"/>
    </source>
</evidence>
<evidence type="ECO:0000256" key="6">
    <source>
        <dbReference type="ARBA" id="ARBA00022989"/>
    </source>
</evidence>
<organism evidence="10 11">
    <name type="scientific">Eubacterium ventriosum ATCC 27560</name>
    <dbReference type="NCBI Taxonomy" id="411463"/>
    <lineage>
        <taxon>Bacteria</taxon>
        <taxon>Bacillati</taxon>
        <taxon>Bacillota</taxon>
        <taxon>Clostridia</taxon>
        <taxon>Eubacteriales</taxon>
        <taxon>Eubacteriaceae</taxon>
        <taxon>Eubacterium</taxon>
    </lineage>
</organism>
<name>A5Z8P0_9FIRM</name>
<feature type="transmembrane region" description="Helical" evidence="9">
    <location>
        <begin position="61"/>
        <end position="79"/>
    </location>
</feature>
<reference evidence="10 11" key="2">
    <citation type="submission" date="2007-04" db="EMBL/GenBank/DDBJ databases">
        <title>Draft genome sequence of Eubacterium ventriosum (ATCC 27560).</title>
        <authorList>
            <person name="Sudarsanam P."/>
            <person name="Ley R."/>
            <person name="Guruge J."/>
            <person name="Turnbaugh P.J."/>
            <person name="Mahowald M."/>
            <person name="Liep D."/>
            <person name="Gordon J."/>
        </authorList>
    </citation>
    <scope>NUCLEOTIDE SEQUENCE [LARGE SCALE GENOMIC DNA]</scope>
    <source>
        <strain evidence="10 11">ATCC 27560</strain>
    </source>
</reference>
<dbReference type="Gene3D" id="1.10.3860.10">
    <property type="entry name" value="Sodium:dicarboxylate symporter"/>
    <property type="match status" value="1"/>
</dbReference>
<feature type="transmembrane region" description="Helical" evidence="9">
    <location>
        <begin position="204"/>
        <end position="225"/>
    </location>
</feature>
<sequence length="447" mass="47780">MNLDFTAIAALVVVLVLFFAIFKLSKKLDFTLLVIVALAAGVAIGFIFHGHTSWITPIGKAYVSVLSALVSPLIIVAIISSITSLENTKQLKGIGFRSIGWLITTTFFAIMLALGLGLVFGVGRNAYLSIDGLDTTTFQSKVTSFSEIFINFFPRNVISDIAEENTIPMIFTAILVAVAYVFVAHDNEEKVKPFKNLVEALKEIIFKILDWVIELTPYAVLTLVATSVGNGINSSGMIWSLVMLLIVCFIAFIIDSYLINAVLLKVFAKVNPIKFFKKILPAQIVAFSTQSSAGTLPVATEILTDKIGVSGKVANVTTPLGTTIGMPGCAGIWPILVSLYGIYGLGINFSLTDYITLVVVALFVSFGTAGVPGTATVTTASVLTVMGLPLELIVLTIPISALADTGRTATNITGAMVSATIVARQEDSLDDEIFEKEDEEENKAVTA</sequence>
<dbReference type="PANTHER" id="PTHR42865:SF5">
    <property type="entry name" value="L-CYSTINE TRANSPORTER TCYP"/>
    <property type="match status" value="1"/>
</dbReference>
<comment type="caution">
    <text evidence="10">The sequence shown here is derived from an EMBL/GenBank/DDBJ whole genome shotgun (WGS) entry which is preliminary data.</text>
</comment>
<evidence type="ECO:0000256" key="4">
    <source>
        <dbReference type="ARBA" id="ARBA00022448"/>
    </source>
</evidence>
<feature type="transmembrane region" description="Helical" evidence="9">
    <location>
        <begin position="31"/>
        <end position="49"/>
    </location>
</feature>
<comment type="similarity">
    <text evidence="2">Belongs to the dicarboxylate/amino acid:cation symporter (DAACS) (TC 2.A.23) family.</text>
</comment>
<dbReference type="InterPro" id="IPR001991">
    <property type="entry name" value="Na-dicarboxylate_symporter"/>
</dbReference>
<evidence type="ECO:0000313" key="11">
    <source>
        <dbReference type="Proteomes" id="UP000006000"/>
    </source>
</evidence>
<dbReference type="GO" id="GO:0015293">
    <property type="term" value="F:symporter activity"/>
    <property type="evidence" value="ECO:0007669"/>
    <property type="project" value="InterPro"/>
</dbReference>
<dbReference type="eggNOG" id="COG1301">
    <property type="taxonomic scope" value="Bacteria"/>
</dbReference>
<feature type="transmembrane region" description="Helical" evidence="9">
    <location>
        <begin position="279"/>
        <end position="300"/>
    </location>
</feature>
<feature type="transmembrane region" description="Helical" evidence="9">
    <location>
        <begin position="99"/>
        <end position="123"/>
    </location>
</feature>
<keyword evidence="5 9" id="KW-0812">Transmembrane</keyword>
<evidence type="ECO:0000256" key="1">
    <source>
        <dbReference type="ARBA" id="ARBA00004141"/>
    </source>
</evidence>
<feature type="transmembrane region" description="Helical" evidence="9">
    <location>
        <begin position="237"/>
        <end position="258"/>
    </location>
</feature>
<feature type="transmembrane region" description="Helical" evidence="9">
    <location>
        <begin position="166"/>
        <end position="183"/>
    </location>
</feature>
<feature type="transmembrane region" description="Helical" evidence="9">
    <location>
        <begin position="6"/>
        <end position="24"/>
    </location>
</feature>
<evidence type="ECO:0000256" key="3">
    <source>
        <dbReference type="ARBA" id="ARBA00022031"/>
    </source>
</evidence>
<comment type="subcellular location">
    <subcellularLocation>
        <location evidence="1">Membrane</location>
        <topology evidence="1">Multi-pass membrane protein</topology>
    </subcellularLocation>
</comment>
<dbReference type="HOGENOM" id="CLU_019375_0_3_9"/>
<evidence type="ECO:0000256" key="9">
    <source>
        <dbReference type="SAM" id="Phobius"/>
    </source>
</evidence>
<dbReference type="InterPro" id="IPR036458">
    <property type="entry name" value="Na:dicarbo_symporter_sf"/>
</dbReference>
<dbReference type="GO" id="GO:0015184">
    <property type="term" value="F:L-cystine transmembrane transporter activity"/>
    <property type="evidence" value="ECO:0007669"/>
    <property type="project" value="TreeGrafter"/>
</dbReference>
<feature type="transmembrane region" description="Helical" evidence="9">
    <location>
        <begin position="381"/>
        <end position="403"/>
    </location>
</feature>
<keyword evidence="7 9" id="KW-0472">Membrane</keyword>
<dbReference type="GO" id="GO:0005886">
    <property type="term" value="C:plasma membrane"/>
    <property type="evidence" value="ECO:0007669"/>
    <property type="project" value="TreeGrafter"/>
</dbReference>
<feature type="transmembrane region" description="Helical" evidence="9">
    <location>
        <begin position="320"/>
        <end position="342"/>
    </location>
</feature>
<proteinExistence type="inferred from homology"/>
<keyword evidence="4" id="KW-0813">Transport</keyword>
<protein>
    <recommendedName>
        <fullName evidence="3">L-cystine uptake protein TcyP</fullName>
    </recommendedName>
    <alternativeName>
        <fullName evidence="8">Transporter of cystine TcyP</fullName>
    </alternativeName>
</protein>
<dbReference type="STRING" id="411463.EUBVEN_02082"/>
<dbReference type="EMBL" id="AAVL02000036">
    <property type="protein sequence ID" value="EDM50763.1"/>
    <property type="molecule type" value="Genomic_DNA"/>
</dbReference>
<dbReference type="PANTHER" id="PTHR42865">
    <property type="entry name" value="PROTON/GLUTAMATE-ASPARTATE SYMPORTER"/>
    <property type="match status" value="1"/>
</dbReference>
<evidence type="ECO:0000313" key="10">
    <source>
        <dbReference type="EMBL" id="EDM50763.1"/>
    </source>
</evidence>
<dbReference type="SUPFAM" id="SSF118215">
    <property type="entry name" value="Proton glutamate symport protein"/>
    <property type="match status" value="1"/>
</dbReference>
<evidence type="ECO:0000256" key="8">
    <source>
        <dbReference type="ARBA" id="ARBA00031293"/>
    </source>
</evidence>
<keyword evidence="6 9" id="KW-1133">Transmembrane helix</keyword>
<evidence type="ECO:0000256" key="7">
    <source>
        <dbReference type="ARBA" id="ARBA00023136"/>
    </source>
</evidence>